<dbReference type="RefSeq" id="XP_035340732.1">
    <property type="nucleotide sequence ID" value="XM_035484839.1"/>
</dbReference>
<dbReference type="GO" id="GO:0005634">
    <property type="term" value="C:nucleus"/>
    <property type="evidence" value="ECO:0007669"/>
    <property type="project" value="UniProtKB-SubCell"/>
</dbReference>
<dbReference type="GO" id="GO:0000976">
    <property type="term" value="F:transcription cis-regulatory region binding"/>
    <property type="evidence" value="ECO:0007669"/>
    <property type="project" value="TreeGrafter"/>
</dbReference>
<dbReference type="CDD" id="cd16913">
    <property type="entry name" value="YkuD_like"/>
    <property type="match status" value="1"/>
</dbReference>
<dbReference type="PANTHER" id="PTHR37534">
    <property type="entry name" value="TRANSCRIPTIONAL ACTIVATOR PROTEIN UGA3"/>
    <property type="match status" value="1"/>
</dbReference>
<evidence type="ECO:0000256" key="2">
    <source>
        <dbReference type="ARBA" id="ARBA00023242"/>
    </source>
</evidence>
<keyword evidence="2" id="KW-0539">Nucleus</keyword>
<dbReference type="GO" id="GO:0016740">
    <property type="term" value="F:transferase activity"/>
    <property type="evidence" value="ECO:0007669"/>
    <property type="project" value="InterPro"/>
</dbReference>
<comment type="subcellular location">
    <subcellularLocation>
        <location evidence="1">Nucleus</location>
    </subcellularLocation>
</comment>
<dbReference type="GeneID" id="55989150"/>
<feature type="non-terminal residue" evidence="4">
    <location>
        <position position="1"/>
    </location>
</feature>
<feature type="compositionally biased region" description="Polar residues" evidence="3">
    <location>
        <begin position="114"/>
        <end position="132"/>
    </location>
</feature>
<dbReference type="Proteomes" id="UP000509510">
    <property type="component" value="Chromosome I"/>
</dbReference>
<dbReference type="GO" id="GO:0045944">
    <property type="term" value="P:positive regulation of transcription by RNA polymerase II"/>
    <property type="evidence" value="ECO:0007669"/>
    <property type="project" value="TreeGrafter"/>
</dbReference>
<feature type="region of interest" description="Disordered" evidence="3">
    <location>
        <begin position="94"/>
        <end position="132"/>
    </location>
</feature>
<feature type="compositionally biased region" description="Polar residues" evidence="3">
    <location>
        <begin position="94"/>
        <end position="105"/>
    </location>
</feature>
<accession>A0A7H8QMY6</accession>
<feature type="region of interest" description="Disordered" evidence="3">
    <location>
        <begin position="326"/>
        <end position="358"/>
    </location>
</feature>
<feature type="compositionally biased region" description="Polar residues" evidence="3">
    <location>
        <begin position="215"/>
        <end position="225"/>
    </location>
</feature>
<evidence type="ECO:0000313" key="4">
    <source>
        <dbReference type="EMBL" id="QKX54553.1"/>
    </source>
</evidence>
<dbReference type="AlphaFoldDB" id="A0A7H8QMY6"/>
<evidence type="ECO:0008006" key="6">
    <source>
        <dbReference type="Google" id="ProtNLM"/>
    </source>
</evidence>
<dbReference type="EMBL" id="CP055898">
    <property type="protein sequence ID" value="QKX54553.1"/>
    <property type="molecule type" value="Genomic_DNA"/>
</dbReference>
<feature type="compositionally biased region" description="Polar residues" evidence="3">
    <location>
        <begin position="338"/>
        <end position="349"/>
    </location>
</feature>
<dbReference type="GO" id="GO:0003700">
    <property type="term" value="F:DNA-binding transcription factor activity"/>
    <property type="evidence" value="ECO:0007669"/>
    <property type="project" value="TreeGrafter"/>
</dbReference>
<evidence type="ECO:0000256" key="3">
    <source>
        <dbReference type="SAM" id="MobiDB-lite"/>
    </source>
</evidence>
<dbReference type="InterPro" id="IPR005490">
    <property type="entry name" value="LD_TPept_cat_dom"/>
</dbReference>
<dbReference type="KEGG" id="trg:TRUGW13939_01640"/>
<organism evidence="4 5">
    <name type="scientific">Talaromyces rugulosus</name>
    <name type="common">Penicillium rugulosum</name>
    <dbReference type="NCBI Taxonomy" id="121627"/>
    <lineage>
        <taxon>Eukaryota</taxon>
        <taxon>Fungi</taxon>
        <taxon>Dikarya</taxon>
        <taxon>Ascomycota</taxon>
        <taxon>Pezizomycotina</taxon>
        <taxon>Eurotiomycetes</taxon>
        <taxon>Eurotiomycetidae</taxon>
        <taxon>Eurotiales</taxon>
        <taxon>Trichocomaceae</taxon>
        <taxon>Talaromyces</taxon>
        <taxon>Talaromyces sect. Islandici</taxon>
    </lineage>
</organism>
<proteinExistence type="predicted"/>
<dbReference type="OrthoDB" id="5229455at2759"/>
<gene>
    <name evidence="4" type="ORF">TRUGW13939_01640</name>
</gene>
<name>A0A7H8QMY6_TALRU</name>
<keyword evidence="5" id="KW-1185">Reference proteome</keyword>
<dbReference type="Pfam" id="PF11951">
    <property type="entry name" value="Fungal_trans_2"/>
    <property type="match status" value="1"/>
</dbReference>
<feature type="region of interest" description="Disordered" evidence="3">
    <location>
        <begin position="40"/>
        <end position="77"/>
    </location>
</feature>
<feature type="region of interest" description="Disordered" evidence="3">
    <location>
        <begin position="214"/>
        <end position="246"/>
    </location>
</feature>
<dbReference type="InterPro" id="IPR021858">
    <property type="entry name" value="Fun_TF"/>
</dbReference>
<sequence>RDERELKNSSGEEKPACVNCLRQGDICDYSVRLNWEGRTKRKAIEPSTPGSSSGMLMFSANLPQAPPSMASPSPSDWQASTAFPNFVQSDWTVGASSPHASSPGNSRVVRMTPVSPSSALANSPRSQGTVDNFASLESPASSVAIEQAMSPQGFPASFTVNDSSLQRSHGLQFSDSSDYASIGPGFTYLPSFGFENNSISQPTSFMRETFPLADISTQPSPSNQSDLHKTKRHRHNDQTSPAMANSRPSIAGLVSMPVGETVRHVSLRSLLSQSAGTASALEGNDSTADRQVIVSAHELNFGFDCGNPDYDLNKNIDSEAIEPITPPEDVFANDEPDSSSPVSTGQPTPSGSFRVRRRSSFTTGGGYYVTPVRVKIPRWMTPLPSTLLENPVNLMYFHHFIDHTARILVPHDCDENAFLKVLPAMAIADSNLLNLMLAYSASHRARFLRHPEPSNRIAHWVRDVFPTLRYALNEPDEKVTHSHLATAIMLLSLKIVSPSTFEVPITWQTHLKLARDLFVACGVHHQARPENKEAYFLAHWFGYLDIVGSLSCRRSGAPLLQTTYWSATASNNLDRTEDDSSIDDENYRVDCFAGFTPRTGAHLARLGHLTYRCDSERFNEVDDFLPHWTPSQDIVEAAQSLLEDMEHSRLRGHAMGTHHSDLENDEMIAIDQAFHWSAILHIHRRVLAKNEFSAEIQEAVDHLCNAIARIRPGSSTECSVLFPLFTAGCEVRDPEQRLEIMTRVMNFEAEGLKQFNNARTLMQRCWEQDLPWIALAQGEFLG</sequence>
<protein>
    <recommendedName>
        <fullName evidence="6">Transcription factor domain-containing protein</fullName>
    </recommendedName>
</protein>
<dbReference type="PANTHER" id="PTHR37534:SF43">
    <property type="entry name" value="FINGER DOMAIN PROTEIN, PUTATIVE (AFU_ORTHOLOGUE AFUA_1G01850)-RELATED"/>
    <property type="match status" value="1"/>
</dbReference>
<reference evidence="5" key="1">
    <citation type="submission" date="2020-06" db="EMBL/GenBank/DDBJ databases">
        <title>A chromosome-scale genome assembly of Talaromyces rugulosus W13939.</title>
        <authorList>
            <person name="Wang B."/>
            <person name="Guo L."/>
            <person name="Ye K."/>
            <person name="Wang L."/>
        </authorList>
    </citation>
    <scope>NUCLEOTIDE SEQUENCE [LARGE SCALE GENOMIC DNA]</scope>
    <source>
        <strain evidence="5">W13939</strain>
    </source>
</reference>
<evidence type="ECO:0000256" key="1">
    <source>
        <dbReference type="ARBA" id="ARBA00004123"/>
    </source>
</evidence>
<evidence type="ECO:0000313" key="5">
    <source>
        <dbReference type="Proteomes" id="UP000509510"/>
    </source>
</evidence>